<evidence type="ECO:0000313" key="1">
    <source>
        <dbReference type="EMBL" id="SCM67701.1"/>
    </source>
</evidence>
<dbReference type="GO" id="GO:0016740">
    <property type="term" value="F:transferase activity"/>
    <property type="evidence" value="ECO:0007669"/>
    <property type="project" value="UniProtKB-KW"/>
</dbReference>
<sequence>MRTCFAASTNKYYHHNGEVRFSPYHSGQWCIFLYFLANSIFRKERREAARTLCDKLYFLNKAINGLDLYYEVEMPDIFLLDHPVGTVMGRAKYSNHFSFGQNCTVGNNKGIFPEIGERVNMMSGSKILGKSRIGNNVIIAANAYIKDQDVPSHTIVFGASPYLTFKANTL</sequence>
<gene>
    <name evidence="1" type="ORF">KARMA_1904</name>
</gene>
<accession>A0A1M4MYR6</accession>
<dbReference type="AlphaFoldDB" id="A0A1M4MYR6"/>
<keyword evidence="2" id="KW-1185">Reference proteome</keyword>
<dbReference type="RefSeq" id="WP_220387685.1">
    <property type="nucleotide sequence ID" value="NZ_FMJB01000047.1"/>
</dbReference>
<dbReference type="PANTHER" id="PTHR42811">
    <property type="entry name" value="SERINE ACETYLTRANSFERASE"/>
    <property type="match status" value="1"/>
</dbReference>
<dbReference type="Proteomes" id="UP000184085">
    <property type="component" value="Unassembled WGS sequence"/>
</dbReference>
<dbReference type="SUPFAM" id="SSF51161">
    <property type="entry name" value="Trimeric LpxA-like enzymes"/>
    <property type="match status" value="1"/>
</dbReference>
<dbReference type="InterPro" id="IPR001451">
    <property type="entry name" value="Hexapep"/>
</dbReference>
<dbReference type="Gene3D" id="2.160.10.10">
    <property type="entry name" value="Hexapeptide repeat proteins"/>
    <property type="match status" value="1"/>
</dbReference>
<evidence type="ECO:0000313" key="2">
    <source>
        <dbReference type="Proteomes" id="UP000184085"/>
    </source>
</evidence>
<protein>
    <submittedName>
        <fullName evidence="1">Transferase hexapeptide repeat containing protein</fullName>
    </submittedName>
</protein>
<dbReference type="EMBL" id="FMJB01000047">
    <property type="protein sequence ID" value="SCM67701.1"/>
    <property type="molecule type" value="Genomic_DNA"/>
</dbReference>
<dbReference type="InterPro" id="IPR011004">
    <property type="entry name" value="Trimer_LpxA-like_sf"/>
</dbReference>
<reference evidence="2" key="1">
    <citation type="submission" date="2016-09" db="EMBL/GenBank/DDBJ databases">
        <authorList>
            <person name="Wibberg D."/>
        </authorList>
    </citation>
    <scope>NUCLEOTIDE SEQUENCE [LARGE SCALE GENOMIC DNA]</scope>
</reference>
<keyword evidence="1" id="KW-0808">Transferase</keyword>
<organism evidence="1 2">
    <name type="scientific">Donghicola eburneus</name>
    <dbReference type="NCBI Taxonomy" id="393278"/>
    <lineage>
        <taxon>Bacteria</taxon>
        <taxon>Pseudomonadati</taxon>
        <taxon>Pseudomonadota</taxon>
        <taxon>Alphaproteobacteria</taxon>
        <taxon>Rhodobacterales</taxon>
        <taxon>Roseobacteraceae</taxon>
        <taxon>Donghicola</taxon>
    </lineage>
</organism>
<name>A0A1M4MYR6_9RHOB</name>
<proteinExistence type="predicted"/>
<dbReference type="Pfam" id="PF00132">
    <property type="entry name" value="Hexapep"/>
    <property type="match status" value="1"/>
</dbReference>